<comment type="caution">
    <text evidence="6">The sequence shown here is derived from an EMBL/GenBank/DDBJ whole genome shotgun (WGS) entry which is preliminary data.</text>
</comment>
<gene>
    <name evidence="6" type="ORF">CON36_34110</name>
</gene>
<dbReference type="CDD" id="cd00397">
    <property type="entry name" value="DNA_BRE_C"/>
    <property type="match status" value="1"/>
</dbReference>
<dbReference type="EMBL" id="NVMX01000200">
    <property type="protein sequence ID" value="PDZ94389.1"/>
    <property type="molecule type" value="Genomic_DNA"/>
</dbReference>
<dbReference type="InterPro" id="IPR013762">
    <property type="entry name" value="Integrase-like_cat_sf"/>
</dbReference>
<reference evidence="6 7" key="1">
    <citation type="submission" date="2017-09" db="EMBL/GenBank/DDBJ databases">
        <title>Large-scale bioinformatics analysis of Bacillus genomes uncovers conserved roles of natural products in bacterial physiology.</title>
        <authorList>
            <consortium name="Agbiome Team Llc"/>
            <person name="Bleich R.M."/>
            <person name="Grubbs K.J."/>
            <person name="Santa Maria K.C."/>
            <person name="Allen S.E."/>
            <person name="Farag S."/>
            <person name="Shank E.A."/>
            <person name="Bowers A."/>
        </authorList>
    </citation>
    <scope>NUCLEOTIDE SEQUENCE [LARGE SCALE GENOMIC DNA]</scope>
    <source>
        <strain evidence="6 7">AFS092789</strain>
    </source>
</reference>
<dbReference type="SUPFAM" id="SSF56349">
    <property type="entry name" value="DNA breaking-rejoining enzymes"/>
    <property type="match status" value="1"/>
</dbReference>
<evidence type="ECO:0000256" key="2">
    <source>
        <dbReference type="ARBA" id="ARBA00023172"/>
    </source>
</evidence>
<dbReference type="Gene3D" id="1.10.150.130">
    <property type="match status" value="1"/>
</dbReference>
<keyword evidence="1 3" id="KW-0238">DNA-binding</keyword>
<name>A0A9X6SSU2_BACCE</name>
<dbReference type="Pfam" id="PF00589">
    <property type="entry name" value="Phage_integrase"/>
    <property type="match status" value="1"/>
</dbReference>
<protein>
    <submittedName>
        <fullName evidence="6">Integrase</fullName>
    </submittedName>
</protein>
<dbReference type="PROSITE" id="PS51898">
    <property type="entry name" value="TYR_RECOMBINASE"/>
    <property type="match status" value="1"/>
</dbReference>
<dbReference type="GO" id="GO:0006310">
    <property type="term" value="P:DNA recombination"/>
    <property type="evidence" value="ECO:0007669"/>
    <property type="project" value="UniProtKB-KW"/>
</dbReference>
<evidence type="ECO:0000313" key="7">
    <source>
        <dbReference type="Proteomes" id="UP000219922"/>
    </source>
</evidence>
<proteinExistence type="predicted"/>
<keyword evidence="2" id="KW-0233">DNA recombination</keyword>
<dbReference type="GO" id="GO:0015074">
    <property type="term" value="P:DNA integration"/>
    <property type="evidence" value="ECO:0007669"/>
    <property type="project" value="InterPro"/>
</dbReference>
<dbReference type="InterPro" id="IPR044068">
    <property type="entry name" value="CB"/>
</dbReference>
<evidence type="ECO:0000256" key="3">
    <source>
        <dbReference type="PROSITE-ProRule" id="PRU01248"/>
    </source>
</evidence>
<dbReference type="GO" id="GO:0003677">
    <property type="term" value="F:DNA binding"/>
    <property type="evidence" value="ECO:0007669"/>
    <property type="project" value="UniProtKB-UniRule"/>
</dbReference>
<organism evidence="6 7">
    <name type="scientific">Bacillus cereus</name>
    <dbReference type="NCBI Taxonomy" id="1396"/>
    <lineage>
        <taxon>Bacteria</taxon>
        <taxon>Bacillati</taxon>
        <taxon>Bacillota</taxon>
        <taxon>Bacilli</taxon>
        <taxon>Bacillales</taxon>
        <taxon>Bacillaceae</taxon>
        <taxon>Bacillus</taxon>
        <taxon>Bacillus cereus group</taxon>
    </lineage>
</organism>
<dbReference type="PANTHER" id="PTHR30349">
    <property type="entry name" value="PHAGE INTEGRASE-RELATED"/>
    <property type="match status" value="1"/>
</dbReference>
<evidence type="ECO:0000313" key="6">
    <source>
        <dbReference type="EMBL" id="PDZ94389.1"/>
    </source>
</evidence>
<dbReference type="AlphaFoldDB" id="A0A9X6SSU2"/>
<dbReference type="Proteomes" id="UP000219922">
    <property type="component" value="Unassembled WGS sequence"/>
</dbReference>
<evidence type="ECO:0000256" key="1">
    <source>
        <dbReference type="ARBA" id="ARBA00023125"/>
    </source>
</evidence>
<evidence type="ECO:0000259" key="5">
    <source>
        <dbReference type="PROSITE" id="PS51900"/>
    </source>
</evidence>
<sequence length="332" mass="39781">MDLFTKLKLPDYAMDYLSHLESKGRQLSTLKRYSYDLEDFFKWKKARDGKELSFEEWRQLDMKEYHLYFDVLKNEKRYSDRTLHRIFTVLRRMAIYYNSINKNATIPEINVKLIDAQGKKLTKYDFVSEEEFKRLERRIQSLEGLSNRQIKKRPLVVERNLSIVYMMYYEGLTLQEVVSLDMKDINFVKGIIKVNSQTSNSREIQIPKWRKNIYYAYYNKIPEAVRPKMHSGECFFCAFHFNLGTYHYVFNESLEPLYPKRISEIGLQRMLQKEVARAGLRKGLAPQHFRNTAILKAIMEGKSNEEIMKQFGFKLELSLKRYVDYANHIRNN</sequence>
<dbReference type="PROSITE" id="PS51900">
    <property type="entry name" value="CB"/>
    <property type="match status" value="1"/>
</dbReference>
<dbReference type="PANTHER" id="PTHR30349:SF86">
    <property type="entry name" value="INTEGRASE_RECOMBINASE AQ_AA09-RELATED"/>
    <property type="match status" value="1"/>
</dbReference>
<feature type="domain" description="Tyr recombinase" evidence="4">
    <location>
        <begin position="122"/>
        <end position="332"/>
    </location>
</feature>
<dbReference type="InterPro" id="IPR050090">
    <property type="entry name" value="Tyrosine_recombinase_XerCD"/>
</dbReference>
<feature type="domain" description="Core-binding (CB)" evidence="5">
    <location>
        <begin position="7"/>
        <end position="98"/>
    </location>
</feature>
<dbReference type="InterPro" id="IPR010998">
    <property type="entry name" value="Integrase_recombinase_N"/>
</dbReference>
<dbReference type="InterPro" id="IPR011010">
    <property type="entry name" value="DNA_brk_join_enz"/>
</dbReference>
<dbReference type="Gene3D" id="1.10.443.10">
    <property type="entry name" value="Intergrase catalytic core"/>
    <property type="match status" value="1"/>
</dbReference>
<accession>A0A9X6SSU2</accession>
<dbReference type="InterPro" id="IPR002104">
    <property type="entry name" value="Integrase_catalytic"/>
</dbReference>
<evidence type="ECO:0000259" key="4">
    <source>
        <dbReference type="PROSITE" id="PS51898"/>
    </source>
</evidence>